<protein>
    <recommendedName>
        <fullName evidence="4">Prostate-associated microseminoprotein-like</fullName>
    </recommendedName>
</protein>
<gene>
    <name evidence="3" type="primary">LOC106565255</name>
</gene>
<dbReference type="OrthoDB" id="9969981at2759"/>
<dbReference type="Gene3D" id="2.60.40.1900">
    <property type="entry name" value="Beta-microseminoprotein (PSP94) domain"/>
    <property type="match status" value="1"/>
</dbReference>
<evidence type="ECO:0000313" key="2">
    <source>
        <dbReference type="Proteomes" id="UP001652741"/>
    </source>
</evidence>
<keyword evidence="2" id="KW-1185">Reference proteome</keyword>
<dbReference type="GeneID" id="106565255"/>
<feature type="chain" id="PRO_5010288219" description="Prostate-associated microseminoprotein-like" evidence="1">
    <location>
        <begin position="35"/>
        <end position="113"/>
    </location>
</feature>
<accession>A0A1S3L9X4</accession>
<reference evidence="3" key="1">
    <citation type="submission" date="2025-08" db="UniProtKB">
        <authorList>
            <consortium name="RefSeq"/>
        </authorList>
    </citation>
    <scope>IDENTIFICATION</scope>
</reference>
<proteinExistence type="predicted"/>
<organism evidence="2 3">
    <name type="scientific">Salmo salar</name>
    <name type="common">Atlantic salmon</name>
    <dbReference type="NCBI Taxonomy" id="8030"/>
    <lineage>
        <taxon>Eukaryota</taxon>
        <taxon>Metazoa</taxon>
        <taxon>Chordata</taxon>
        <taxon>Craniata</taxon>
        <taxon>Vertebrata</taxon>
        <taxon>Euteleostomi</taxon>
        <taxon>Actinopterygii</taxon>
        <taxon>Neopterygii</taxon>
        <taxon>Teleostei</taxon>
        <taxon>Protacanthopterygii</taxon>
        <taxon>Salmoniformes</taxon>
        <taxon>Salmonidae</taxon>
        <taxon>Salmoninae</taxon>
        <taxon>Salmo</taxon>
    </lineage>
</organism>
<evidence type="ECO:0008006" key="4">
    <source>
        <dbReference type="Google" id="ProtNLM"/>
    </source>
</evidence>
<feature type="signal peptide" evidence="1">
    <location>
        <begin position="1"/>
        <end position="34"/>
    </location>
</feature>
<keyword evidence="1" id="KW-0732">Signal</keyword>
<dbReference type="Proteomes" id="UP001652741">
    <property type="component" value="Chromosome ssa12"/>
</dbReference>
<evidence type="ECO:0000313" key="3">
    <source>
        <dbReference type="RefSeq" id="XP_013987635.1"/>
    </source>
</evidence>
<sequence length="113" mass="13235">MAWVRRVFGPGMSVCLWALCLSLSLIWTCQVTQAAIYRHAGPCIYKEVQFQPGQTFYRGCDKCYCHENGYFCLSPMKPTTWPNKCQRVLTECGYRIVYKELPEVECRAYSWIR</sequence>
<dbReference type="KEGG" id="sasa:106565255"/>
<dbReference type="RefSeq" id="XP_013987635.1">
    <property type="nucleotide sequence ID" value="XM_014132160.2"/>
</dbReference>
<dbReference type="AlphaFoldDB" id="A0A1S3L9X4"/>
<name>A0A1S3L9X4_SALSA</name>
<evidence type="ECO:0000256" key="1">
    <source>
        <dbReference type="SAM" id="SignalP"/>
    </source>
</evidence>